<dbReference type="Proteomes" id="UP000031737">
    <property type="component" value="Unassembled WGS sequence"/>
</dbReference>
<name>A0A061IXL3_TRYRA</name>
<feature type="domain" description="Dispersed gene family protein 1 beta-sheet" evidence="1">
    <location>
        <begin position="38"/>
        <end position="204"/>
    </location>
</feature>
<reference evidence="3 4" key="1">
    <citation type="submission" date="2013-07" db="EMBL/GenBank/DDBJ databases">
        <authorList>
            <person name="Stoco P.H."/>
            <person name="Wagner G."/>
            <person name="Gerber A."/>
            <person name="Zaha A."/>
            <person name="Thompson C."/>
            <person name="Bartholomeu D.C."/>
            <person name="Luckemeyer D.D."/>
            <person name="Bahia D."/>
            <person name="Loreto E."/>
            <person name="Prestes E.B."/>
            <person name="Lima F.M."/>
            <person name="Rodrigues-Luiz G."/>
            <person name="Vallejo G.A."/>
            <person name="Filho J.F."/>
            <person name="Monteiro K.M."/>
            <person name="Tyler K.M."/>
            <person name="de Almeida L.G."/>
            <person name="Ortiz M.F."/>
            <person name="Siervo M.A."/>
            <person name="de Moraes M.H."/>
            <person name="Cunha O.L."/>
            <person name="Mendonca-Neto R."/>
            <person name="Silva R."/>
            <person name="Teixeira S.M."/>
            <person name="Murta S.M."/>
            <person name="Sincero T.C."/>
            <person name="Mendes T.A."/>
            <person name="Urmenyi T.P."/>
            <person name="Silva V.G."/>
            <person name="da Rocha W.D."/>
            <person name="Andersson B."/>
            <person name="Romanha A.J."/>
            <person name="Steindel M."/>
            <person name="de Vasconcelos A.T."/>
            <person name="Grisard E.C."/>
        </authorList>
    </citation>
    <scope>NUCLEOTIDE SEQUENCE [LARGE SCALE GENOMIC DNA]</scope>
    <source>
        <strain evidence="3 4">SC58</strain>
    </source>
</reference>
<organism evidence="3 4">
    <name type="scientific">Trypanosoma rangeli SC58</name>
    <dbReference type="NCBI Taxonomy" id="429131"/>
    <lineage>
        <taxon>Eukaryota</taxon>
        <taxon>Discoba</taxon>
        <taxon>Euglenozoa</taxon>
        <taxon>Kinetoplastea</taxon>
        <taxon>Metakinetoplastina</taxon>
        <taxon>Trypanosomatida</taxon>
        <taxon>Trypanosomatidae</taxon>
        <taxon>Trypanosoma</taxon>
        <taxon>Herpetosoma</taxon>
    </lineage>
</organism>
<evidence type="ECO:0000259" key="2">
    <source>
        <dbReference type="Pfam" id="PF22279"/>
    </source>
</evidence>
<proteinExistence type="predicted"/>
<accession>A0A061IXL3</accession>
<dbReference type="InterPro" id="IPR053915">
    <property type="entry name" value="DGF-1_b-sheet_dom"/>
</dbReference>
<dbReference type="AlphaFoldDB" id="A0A061IXL3"/>
<dbReference type="Pfam" id="PF22274">
    <property type="entry name" value="DGF-1_beta-sheet"/>
    <property type="match status" value="2"/>
</dbReference>
<dbReference type="OrthoDB" id="251040at2759"/>
<dbReference type="SUPFAM" id="SSF51126">
    <property type="entry name" value="Pectin lyase-like"/>
    <property type="match status" value="1"/>
</dbReference>
<protein>
    <recommendedName>
        <fullName evidence="5">Dispersed gene family protein 1 (DGF-1)</fullName>
    </recommendedName>
</protein>
<sequence>MAVGGGQATACFDSVVFSGPITVTVELGSMDLFAGLLNVTLRHCVLAGGAQLRIVGLGEGMARLMPRAVVNMTNVTSTEGTIVLRGAMPLNSSVLLANSSLRATVGGSQYVPTTAGSEEFRYGPALVLDGVRLLSTQFVVTRSTLACGGSSCAVILVEHGLSANQSSAFYMDNCAAASELYVMYSLASDLSVVGGSVFSVQNSSWEALSSSHGGAACVFKDVVVGGGSVLQFVSSSFRLGFAMLIADRLAVSGGSWLVHRDNDFRAAYVIYVSHDSGMSISDWSVWSILRNSFGYDPHSQVVYMTTSAAMRWNDKQTIYGMCNEERGSAVKNYRHDLGINLNVTAMHCGACSKDAVCFAAKTRGLSDCRCECAAGGYGDTCLPAAVPEGLGPLPLSEENDTDAHCVYGGRMGAVGDPAPGVRGLCFVNVTFTAAIVLDLWSFNAPQQTLNITLLQCVFVGLSIKGSGERVHVNVTSSLLDSGHLQFEGSFGAGSQILLAGSAILATSDRAIYFPAFSLGVNSTLLLLDNRIEASNYAVYFPAVLVIDGGGVVMKGNTLRATDKSETTGFVVYSDAIGVKNGAYFDVESNTMDGVQGIYISSEFAVRSAGLLRVADCTFVGSTHVSDASLFYIASRRFALESGGQLRVEDNNVSAASILSVAFSLLSPKLSGSGTTVVFAGNRQADASKPFVGGETSLEVQVTSPAQFLVGCNVQGDEEVSYGDVFPKEVVQFSCGTCKDEVACYMPGTASVDGGSCSCSCKDARHGASCLPFEVPDIVVPLLGERAVDDDTSCVVGQTLTDLTLDMWKTHHCYVGVTFSGKGAVVKFFFLVCRCISPSTSPSPGATFLDGAALLVCGVRGGQSAAC</sequence>
<gene>
    <name evidence="3" type="ORF">TRSC58_06571</name>
</gene>
<evidence type="ECO:0000313" key="3">
    <source>
        <dbReference type="EMBL" id="ESL05767.1"/>
    </source>
</evidence>
<dbReference type="EMBL" id="AUPL01006571">
    <property type="protein sequence ID" value="ESL05767.1"/>
    <property type="molecule type" value="Genomic_DNA"/>
</dbReference>
<comment type="caution">
    <text evidence="3">The sequence shown here is derived from an EMBL/GenBank/DDBJ whole genome shotgun (WGS) entry which is preliminary data.</text>
</comment>
<feature type="domain" description="Dispersed gene family protein 1 N-terminal" evidence="2">
    <location>
        <begin position="321"/>
        <end position="382"/>
    </location>
</feature>
<evidence type="ECO:0000259" key="1">
    <source>
        <dbReference type="Pfam" id="PF22274"/>
    </source>
</evidence>
<keyword evidence="4" id="KW-1185">Reference proteome</keyword>
<dbReference type="InterPro" id="IPR011050">
    <property type="entry name" value="Pectin_lyase_fold/virulence"/>
</dbReference>
<evidence type="ECO:0000313" key="4">
    <source>
        <dbReference type="Proteomes" id="UP000031737"/>
    </source>
</evidence>
<dbReference type="Pfam" id="PF22279">
    <property type="entry name" value="DGF-1_N"/>
    <property type="match status" value="1"/>
</dbReference>
<dbReference type="InterPro" id="IPR053914">
    <property type="entry name" value="DGF-1_N"/>
</dbReference>
<dbReference type="VEuPathDB" id="TriTrypDB:TRSC58_06571"/>
<evidence type="ECO:0008006" key="5">
    <source>
        <dbReference type="Google" id="ProtNLM"/>
    </source>
</evidence>
<feature type="domain" description="Dispersed gene family protein 1 beta-sheet" evidence="1">
    <location>
        <begin position="466"/>
        <end position="579"/>
    </location>
</feature>